<feature type="transmembrane region" description="Helical" evidence="1">
    <location>
        <begin position="12"/>
        <end position="30"/>
    </location>
</feature>
<feature type="transmembrane region" description="Helical" evidence="1">
    <location>
        <begin position="51"/>
        <end position="73"/>
    </location>
</feature>
<gene>
    <name evidence="2" type="ORF">MNBD_BACTEROID06-843</name>
</gene>
<organism evidence="2">
    <name type="scientific">hydrothermal vent metagenome</name>
    <dbReference type="NCBI Taxonomy" id="652676"/>
    <lineage>
        <taxon>unclassified sequences</taxon>
        <taxon>metagenomes</taxon>
        <taxon>ecological metagenomes</taxon>
    </lineage>
</organism>
<dbReference type="Gene3D" id="3.10.129.10">
    <property type="entry name" value="Hotdog Thioesterase"/>
    <property type="match status" value="1"/>
</dbReference>
<name>A0A3B0UDL4_9ZZZZ</name>
<protein>
    <recommendedName>
        <fullName evidence="3">DUF4442 domain-containing protein</fullName>
    </recommendedName>
</protein>
<keyword evidence="1" id="KW-0812">Transmembrane</keyword>
<reference evidence="2" key="1">
    <citation type="submission" date="2018-06" db="EMBL/GenBank/DDBJ databases">
        <authorList>
            <person name="Zhirakovskaya E."/>
        </authorList>
    </citation>
    <scope>NUCLEOTIDE SEQUENCE</scope>
</reference>
<keyword evidence="1" id="KW-0472">Membrane</keyword>
<accession>A0A3B0UDL4</accession>
<dbReference type="InterPro" id="IPR029069">
    <property type="entry name" value="HotDog_dom_sf"/>
</dbReference>
<dbReference type="Pfam" id="PF14539">
    <property type="entry name" value="DUF4442"/>
    <property type="match status" value="1"/>
</dbReference>
<keyword evidence="1" id="KW-1133">Transmembrane helix</keyword>
<evidence type="ECO:0000256" key="1">
    <source>
        <dbReference type="SAM" id="Phobius"/>
    </source>
</evidence>
<proteinExistence type="predicted"/>
<evidence type="ECO:0008006" key="3">
    <source>
        <dbReference type="Google" id="ProtNLM"/>
    </source>
</evidence>
<dbReference type="AlphaFoldDB" id="A0A3B0UDL4"/>
<dbReference type="EMBL" id="UOES01000511">
    <property type="protein sequence ID" value="VAW29091.1"/>
    <property type="molecule type" value="Genomic_DNA"/>
</dbReference>
<evidence type="ECO:0000313" key="2">
    <source>
        <dbReference type="EMBL" id="VAW29091.1"/>
    </source>
</evidence>
<dbReference type="SUPFAM" id="SSF54637">
    <property type="entry name" value="Thioesterase/thiol ester dehydrase-isomerase"/>
    <property type="match status" value="1"/>
</dbReference>
<sequence>MKDLKKAQRMLWLFGFFKIPLIGFVKPKLLELTDKRMVVKIRLRRKTKNHLGSMYFGSLAIGADLAGAFQSFYIADKMKVKLSIVFKNFEASFLKRPESDVYFISEEGFTIKEMVEETIKTKERVTKDIKISAVTGYPINPEVVSEFVLGLSVKDKS</sequence>
<dbReference type="InterPro" id="IPR027961">
    <property type="entry name" value="DUF4442"/>
</dbReference>